<name>X0TLE3_9ZZZZ</name>
<feature type="domain" description="NADP transhydrogenase beta-like" evidence="3">
    <location>
        <begin position="2"/>
        <end position="54"/>
    </location>
</feature>
<evidence type="ECO:0000256" key="1">
    <source>
        <dbReference type="ARBA" id="ARBA00023027"/>
    </source>
</evidence>
<keyword evidence="2" id="KW-0812">Transmembrane</keyword>
<dbReference type="InterPro" id="IPR034300">
    <property type="entry name" value="PNTB-like"/>
</dbReference>
<evidence type="ECO:0000313" key="4">
    <source>
        <dbReference type="EMBL" id="GAF94383.1"/>
    </source>
</evidence>
<keyword evidence="1" id="KW-0520">NAD</keyword>
<keyword evidence="2" id="KW-1133">Transmembrane helix</keyword>
<keyword evidence="2" id="KW-0472">Membrane</keyword>
<evidence type="ECO:0000259" key="3">
    <source>
        <dbReference type="Pfam" id="PF02233"/>
    </source>
</evidence>
<feature type="non-terminal residue" evidence="4">
    <location>
        <position position="54"/>
    </location>
</feature>
<dbReference type="AlphaFoldDB" id="X0TLE3"/>
<sequence length="54" mass="5665">MALIATITLAINKQIEPLGLALLIGAMAIGAAIGLWRARVVEMTGMPELIALLH</sequence>
<reference evidence="4" key="1">
    <citation type="journal article" date="2014" name="Front. Microbiol.">
        <title>High frequency of phylogenetically diverse reductive dehalogenase-homologous genes in deep subseafloor sedimentary metagenomes.</title>
        <authorList>
            <person name="Kawai M."/>
            <person name="Futagami T."/>
            <person name="Toyoda A."/>
            <person name="Takaki Y."/>
            <person name="Nishi S."/>
            <person name="Hori S."/>
            <person name="Arai W."/>
            <person name="Tsubouchi T."/>
            <person name="Morono Y."/>
            <person name="Uchiyama I."/>
            <person name="Ito T."/>
            <person name="Fujiyama A."/>
            <person name="Inagaki F."/>
            <person name="Takami H."/>
        </authorList>
    </citation>
    <scope>NUCLEOTIDE SEQUENCE</scope>
    <source>
        <strain evidence="4">Expedition CK06-06</strain>
    </source>
</reference>
<evidence type="ECO:0000256" key="2">
    <source>
        <dbReference type="SAM" id="Phobius"/>
    </source>
</evidence>
<comment type="caution">
    <text evidence="4">The sequence shown here is derived from an EMBL/GenBank/DDBJ whole genome shotgun (WGS) entry which is preliminary data.</text>
</comment>
<organism evidence="4">
    <name type="scientific">marine sediment metagenome</name>
    <dbReference type="NCBI Taxonomy" id="412755"/>
    <lineage>
        <taxon>unclassified sequences</taxon>
        <taxon>metagenomes</taxon>
        <taxon>ecological metagenomes</taxon>
    </lineage>
</organism>
<gene>
    <name evidence="4" type="ORF">S01H1_24422</name>
</gene>
<dbReference type="EMBL" id="BARS01014537">
    <property type="protein sequence ID" value="GAF94383.1"/>
    <property type="molecule type" value="Genomic_DNA"/>
</dbReference>
<dbReference type="Pfam" id="PF02233">
    <property type="entry name" value="PNTB"/>
    <property type="match status" value="1"/>
</dbReference>
<proteinExistence type="predicted"/>
<protein>
    <recommendedName>
        <fullName evidence="3">NADP transhydrogenase beta-like domain-containing protein</fullName>
    </recommendedName>
</protein>
<feature type="transmembrane region" description="Helical" evidence="2">
    <location>
        <begin position="18"/>
        <end position="36"/>
    </location>
</feature>
<accession>X0TLE3</accession>